<feature type="transmembrane region" description="Helical" evidence="1">
    <location>
        <begin position="164"/>
        <end position="185"/>
    </location>
</feature>
<dbReference type="EMBL" id="CAXDID020000031">
    <property type="protein sequence ID" value="CAL5994244.1"/>
    <property type="molecule type" value="Genomic_DNA"/>
</dbReference>
<organism evidence="2 3">
    <name type="scientific">Hexamita inflata</name>
    <dbReference type="NCBI Taxonomy" id="28002"/>
    <lineage>
        <taxon>Eukaryota</taxon>
        <taxon>Metamonada</taxon>
        <taxon>Diplomonadida</taxon>
        <taxon>Hexamitidae</taxon>
        <taxon>Hexamitinae</taxon>
        <taxon>Hexamita</taxon>
    </lineage>
</organism>
<evidence type="ECO:0000256" key="1">
    <source>
        <dbReference type="SAM" id="Phobius"/>
    </source>
</evidence>
<keyword evidence="1" id="KW-0812">Transmembrane</keyword>
<comment type="caution">
    <text evidence="2">The sequence shown here is derived from an EMBL/GenBank/DDBJ whole genome shotgun (WGS) entry which is preliminary data.</text>
</comment>
<accession>A0ABP1HIT8</accession>
<dbReference type="Proteomes" id="UP001642409">
    <property type="component" value="Unassembled WGS sequence"/>
</dbReference>
<keyword evidence="1" id="KW-1133">Transmembrane helix</keyword>
<evidence type="ECO:0000313" key="3">
    <source>
        <dbReference type="Proteomes" id="UP001642409"/>
    </source>
</evidence>
<sequence length="209" mass="24911">MKGLQKRTCLDMLYHDYNSYEHVPIYNLDIMFYLKGDFVYLIKAYNCPAHYTCWNYGVAVLSSSNLYLYLTRNKQCDDYDQYYSFNNIFVQLTVYDKHFTVQQTVQDTLNLVTSKNISIFTFSCQKLNCLQLKESIFKFEMHDSYFVEQFYIFNLEQTNGSYKYGFWTGIGVLLIVIIVFVLKCVQTIRNINLLQIVDKIKRLKQIKED</sequence>
<reference evidence="2 3" key="1">
    <citation type="submission" date="2024-07" db="EMBL/GenBank/DDBJ databases">
        <authorList>
            <person name="Akdeniz Z."/>
        </authorList>
    </citation>
    <scope>NUCLEOTIDE SEQUENCE [LARGE SCALE GENOMIC DNA]</scope>
</reference>
<protein>
    <submittedName>
        <fullName evidence="2">Hypothetical_protein</fullName>
    </submittedName>
</protein>
<keyword evidence="3" id="KW-1185">Reference proteome</keyword>
<evidence type="ECO:0000313" key="2">
    <source>
        <dbReference type="EMBL" id="CAL5994244.1"/>
    </source>
</evidence>
<name>A0ABP1HIT8_9EUKA</name>
<keyword evidence="1" id="KW-0472">Membrane</keyword>
<proteinExistence type="predicted"/>
<gene>
    <name evidence="2" type="ORF">HINF_LOCUS13458</name>
</gene>